<keyword evidence="1" id="KW-0378">Hydrolase</keyword>
<feature type="domain" description="Helicase ATP-binding" evidence="2">
    <location>
        <begin position="59"/>
        <end position="202"/>
    </location>
</feature>
<dbReference type="EMBL" id="JAATVY010000008">
    <property type="protein sequence ID" value="NJC70851.1"/>
    <property type="molecule type" value="Genomic_DNA"/>
</dbReference>
<protein>
    <submittedName>
        <fullName evidence="4">Uncharacterized protein</fullName>
    </submittedName>
</protein>
<dbReference type="PROSITE" id="PS51192">
    <property type="entry name" value="HELICASE_ATP_BIND_1"/>
    <property type="match status" value="1"/>
</dbReference>
<dbReference type="Gene3D" id="3.40.50.300">
    <property type="entry name" value="P-loop containing nucleotide triphosphate hydrolases"/>
    <property type="match status" value="1"/>
</dbReference>
<dbReference type="InterPro" id="IPR014001">
    <property type="entry name" value="Helicase_ATP-bd"/>
</dbReference>
<dbReference type="SMART" id="SM00490">
    <property type="entry name" value="HELICc"/>
    <property type="match status" value="1"/>
</dbReference>
<evidence type="ECO:0000313" key="4">
    <source>
        <dbReference type="EMBL" id="NJC70851.1"/>
    </source>
</evidence>
<feature type="domain" description="Helicase C-terminal" evidence="3">
    <location>
        <begin position="399"/>
        <end position="556"/>
    </location>
</feature>
<sequence>MTDPISAVAKGLCDSPEYYEARRPFVDQLVRQRSASRGYSAVLSAPIELYQHQLDTVSRVLSDPVLRYLLADEVGLGKTIEAGLILRQLLLDDSQATVLVSVPVELVHQWEGELRNRLLLDDATMERRLRLVPHDETADESGIRQHSLVVVDEAHRLIPHFSRRPELREDLLHTKGLLLLSATPLHGHISAFLDLLNLVDPAAFPRDDLDGFRERVEQREREATSLQVLASRRANLRQRGAVLDGLLVRHGVDPVVAALVQECRSTDDLTAPAWSDLINYVRETYRISRRMIRHRRNSATTEEYPVAGRQATVVAIADPARAVVDEFLEQYRDHLVGRSACLPFAQAVLYGLGGPRALMHHLERRLAAEPDSPEAVPLLDRALLEATVARLQLTDTSTRLRLAIEVVQERLDRNLKVVVIGTSSDIAREFLEFAKTQWDGLVVEHLSGVERDMGERNVWSFLTGPGGRVLVGDHTLEEGRNLQDAQVLVNLDLPLDPNRLEQRIGRLDRFARRTQPAEIVAFTEPDSDWVTAHLRLLDEGIGVFDQSVATLQRKLGELFEDVLGRLPCEGSRAFDVDLPALRASLEDERVEIDLLEELESVTAASDFDEAGLAELRDAERDVAGLRASFARLTSARGGIGLRPQEDPRTGLVRFGVEHGDVISGVPDDRAEELLPLLARPRTYARDVAISRGGAAPLRIGDPLVDWLADYLHADERGRARAVLRRYAGVREAALWLACDFLIEFDPAYLGAADKAARRRLRRRGDALLPPTIVRTWTDSVGAAPIILEREVLALPFDQGSDLVIRGQVWNDVLSALPDWRQLCRASGEAAFDQVQAMPILTSVPMVAAERASQEAAARLAVLHARSQWLRSASERASAERELKREELLGQALVQGTLRPAVSIIACGAVVLWPAS</sequence>
<keyword evidence="5" id="KW-1185">Reference proteome</keyword>
<reference evidence="4 5" key="1">
    <citation type="submission" date="2020-03" db="EMBL/GenBank/DDBJ databases">
        <title>WGS of the type strain of Planosporangium spp.</title>
        <authorList>
            <person name="Thawai C."/>
        </authorList>
    </citation>
    <scope>NUCLEOTIDE SEQUENCE [LARGE SCALE GENOMIC DNA]</scope>
    <source>
        <strain evidence="4 5">TBRC 5610</strain>
    </source>
</reference>
<dbReference type="Pfam" id="PF00176">
    <property type="entry name" value="SNF2-rel_dom"/>
    <property type="match status" value="1"/>
</dbReference>
<dbReference type="PROSITE" id="PS51194">
    <property type="entry name" value="HELICASE_CTER"/>
    <property type="match status" value="1"/>
</dbReference>
<evidence type="ECO:0000313" key="5">
    <source>
        <dbReference type="Proteomes" id="UP000722989"/>
    </source>
</evidence>
<evidence type="ECO:0000256" key="1">
    <source>
        <dbReference type="ARBA" id="ARBA00022801"/>
    </source>
</evidence>
<dbReference type="Proteomes" id="UP000722989">
    <property type="component" value="Unassembled WGS sequence"/>
</dbReference>
<dbReference type="SUPFAM" id="SSF52540">
    <property type="entry name" value="P-loop containing nucleoside triphosphate hydrolases"/>
    <property type="match status" value="2"/>
</dbReference>
<dbReference type="InterPro" id="IPR038718">
    <property type="entry name" value="SNF2-like_sf"/>
</dbReference>
<dbReference type="InterPro" id="IPR002464">
    <property type="entry name" value="DNA/RNA_helicase_DEAH_CS"/>
</dbReference>
<dbReference type="PANTHER" id="PTHR45766">
    <property type="entry name" value="DNA ANNEALING HELICASE AND ENDONUCLEASE ZRANB3 FAMILY MEMBER"/>
    <property type="match status" value="1"/>
</dbReference>
<name>A0ABX0XXW5_9ACTN</name>
<gene>
    <name evidence="4" type="ORF">HC031_14155</name>
</gene>
<dbReference type="SMART" id="SM00487">
    <property type="entry name" value="DEXDc"/>
    <property type="match status" value="1"/>
</dbReference>
<accession>A0ABX0XXW5</accession>
<organism evidence="4 5">
    <name type="scientific">Planosporangium thailandense</name>
    <dbReference type="NCBI Taxonomy" id="765197"/>
    <lineage>
        <taxon>Bacteria</taxon>
        <taxon>Bacillati</taxon>
        <taxon>Actinomycetota</taxon>
        <taxon>Actinomycetes</taxon>
        <taxon>Micromonosporales</taxon>
        <taxon>Micromonosporaceae</taxon>
        <taxon>Planosporangium</taxon>
    </lineage>
</organism>
<dbReference type="PANTHER" id="PTHR45766:SF6">
    <property type="entry name" value="SWI_SNF-RELATED MATRIX-ASSOCIATED ACTIN-DEPENDENT REGULATOR OF CHROMATIN SUBFAMILY A-LIKE PROTEIN 1"/>
    <property type="match status" value="1"/>
</dbReference>
<evidence type="ECO:0000259" key="3">
    <source>
        <dbReference type="PROSITE" id="PS51194"/>
    </source>
</evidence>
<dbReference type="PROSITE" id="PS00690">
    <property type="entry name" value="DEAH_ATP_HELICASE"/>
    <property type="match status" value="1"/>
</dbReference>
<dbReference type="NCBIfam" id="NF041062">
    <property type="entry name" value="DpdE"/>
    <property type="match status" value="1"/>
</dbReference>
<proteinExistence type="predicted"/>
<dbReference type="InterPro" id="IPR027417">
    <property type="entry name" value="P-loop_NTPase"/>
</dbReference>
<dbReference type="Gene3D" id="3.40.50.10810">
    <property type="entry name" value="Tandem AAA-ATPase domain"/>
    <property type="match status" value="1"/>
</dbReference>
<evidence type="ECO:0000259" key="2">
    <source>
        <dbReference type="PROSITE" id="PS51192"/>
    </source>
</evidence>
<dbReference type="InterPro" id="IPR001650">
    <property type="entry name" value="Helicase_C-like"/>
</dbReference>
<comment type="caution">
    <text evidence="4">The sequence shown here is derived from an EMBL/GenBank/DDBJ whole genome shotgun (WGS) entry which is preliminary data.</text>
</comment>
<dbReference type="InterPro" id="IPR000330">
    <property type="entry name" value="SNF2_N"/>
</dbReference>
<dbReference type="Pfam" id="PF00271">
    <property type="entry name" value="Helicase_C"/>
    <property type="match status" value="1"/>
</dbReference>